<evidence type="ECO:0000256" key="1">
    <source>
        <dbReference type="SAM" id="SignalP"/>
    </source>
</evidence>
<reference evidence="2 3" key="1">
    <citation type="submission" date="2018-04" db="EMBL/GenBank/DDBJ databases">
        <authorList>
            <person name="Go L.Y."/>
            <person name="Mitchell J.A."/>
        </authorList>
    </citation>
    <scope>NUCLEOTIDE SEQUENCE [LARGE SCALE GENOMIC DNA]</scope>
    <source>
        <strain evidence="2">ULC066bin1</strain>
    </source>
</reference>
<comment type="caution">
    <text evidence="2">The sequence shown here is derived from an EMBL/GenBank/DDBJ whole genome shotgun (WGS) entry which is preliminary data.</text>
</comment>
<dbReference type="AlphaFoldDB" id="A0A2W4WA04"/>
<feature type="signal peptide" evidence="1">
    <location>
        <begin position="1"/>
        <end position="22"/>
    </location>
</feature>
<dbReference type="EMBL" id="QBML01000009">
    <property type="protein sequence ID" value="PZO41883.1"/>
    <property type="molecule type" value="Genomic_DNA"/>
</dbReference>
<accession>A0A2W4WA04</accession>
<feature type="chain" id="PRO_5015959067" evidence="1">
    <location>
        <begin position="23"/>
        <end position="131"/>
    </location>
</feature>
<organism evidence="2 3">
    <name type="scientific">Pseudanabaena frigida</name>
    <dbReference type="NCBI Taxonomy" id="945775"/>
    <lineage>
        <taxon>Bacteria</taxon>
        <taxon>Bacillati</taxon>
        <taxon>Cyanobacteriota</taxon>
        <taxon>Cyanophyceae</taxon>
        <taxon>Pseudanabaenales</taxon>
        <taxon>Pseudanabaenaceae</taxon>
        <taxon>Pseudanabaena</taxon>
    </lineage>
</organism>
<keyword evidence="1" id="KW-0732">Signal</keyword>
<proteinExistence type="predicted"/>
<evidence type="ECO:0000313" key="2">
    <source>
        <dbReference type="EMBL" id="PZO41883.1"/>
    </source>
</evidence>
<dbReference type="Proteomes" id="UP000249467">
    <property type="component" value="Unassembled WGS sequence"/>
</dbReference>
<reference evidence="2 3" key="2">
    <citation type="submission" date="2018-06" db="EMBL/GenBank/DDBJ databases">
        <title>Metagenomic assembly of (sub)arctic Cyanobacteria and their associated microbiome from non-axenic cultures.</title>
        <authorList>
            <person name="Baurain D."/>
        </authorList>
    </citation>
    <scope>NUCLEOTIDE SEQUENCE [LARGE SCALE GENOMIC DNA]</scope>
    <source>
        <strain evidence="2">ULC066bin1</strain>
    </source>
</reference>
<evidence type="ECO:0000313" key="3">
    <source>
        <dbReference type="Proteomes" id="UP000249467"/>
    </source>
</evidence>
<name>A0A2W4WA04_9CYAN</name>
<protein>
    <submittedName>
        <fullName evidence="2">Uncharacterized protein</fullName>
    </submittedName>
</protein>
<gene>
    <name evidence="2" type="ORF">DCF19_08410</name>
</gene>
<sequence>MRAITYLTAALILVGNQSMAFASDITTTSPDNSLTMTHNHQSGCSSGKINGTYKTAFGISGVLYEIDCETEKGDSATFFFMDTQGGERCYGKMTESWGGRDGDSTEWFTLGAVPGYQCNSIGKPFRQDRMR</sequence>